<accession>A0ABS7QKB9</accession>
<evidence type="ECO:0008006" key="3">
    <source>
        <dbReference type="Google" id="ProtNLM"/>
    </source>
</evidence>
<proteinExistence type="predicted"/>
<name>A0ABS7QKB9_9ACTN</name>
<keyword evidence="2" id="KW-1185">Reference proteome</keyword>
<protein>
    <recommendedName>
        <fullName evidence="3">Amidase</fullName>
    </recommendedName>
</protein>
<organism evidence="1 2">
    <name type="scientific">Streptantibioticus parmotrematis</name>
    <dbReference type="NCBI Taxonomy" id="2873249"/>
    <lineage>
        <taxon>Bacteria</taxon>
        <taxon>Bacillati</taxon>
        <taxon>Actinomycetota</taxon>
        <taxon>Actinomycetes</taxon>
        <taxon>Kitasatosporales</taxon>
        <taxon>Streptomycetaceae</taxon>
        <taxon>Streptantibioticus</taxon>
    </lineage>
</organism>
<evidence type="ECO:0000313" key="1">
    <source>
        <dbReference type="EMBL" id="MBY8883628.1"/>
    </source>
</evidence>
<comment type="caution">
    <text evidence="1">The sequence shown here is derived from an EMBL/GenBank/DDBJ whole genome shotgun (WGS) entry which is preliminary data.</text>
</comment>
<evidence type="ECO:0000313" key="2">
    <source>
        <dbReference type="Proteomes" id="UP001198565"/>
    </source>
</evidence>
<gene>
    <name evidence="1" type="ORF">K7472_02045</name>
</gene>
<dbReference type="Proteomes" id="UP001198565">
    <property type="component" value="Unassembled WGS sequence"/>
</dbReference>
<sequence length="81" mass="8688">MPTSDLSPAQAAHWAARAGLPLLPDRHAAVAATARHIHSVVATLRELEFGDVPPALTYQAELAYQAELTHQAEQDQHDAAV</sequence>
<dbReference type="RefSeq" id="WP_222973556.1">
    <property type="nucleotide sequence ID" value="NZ_JAINVZ010000001.1"/>
</dbReference>
<reference evidence="1 2" key="1">
    <citation type="submission" date="2021-08" db="EMBL/GenBank/DDBJ databases">
        <title>Streptomyces sp. PTM05 isolated from lichen.</title>
        <authorList>
            <person name="Somphong A."/>
            <person name="Phongsopitanun W."/>
            <person name="Tanasupawat S."/>
        </authorList>
    </citation>
    <scope>NUCLEOTIDE SEQUENCE [LARGE SCALE GENOMIC DNA]</scope>
    <source>
        <strain evidence="1 2">Ptm05</strain>
    </source>
</reference>
<dbReference type="EMBL" id="JAINVZ010000001">
    <property type="protein sequence ID" value="MBY8883628.1"/>
    <property type="molecule type" value="Genomic_DNA"/>
</dbReference>